<dbReference type="KEGG" id="cwo:Cwoe_0630"/>
<dbReference type="GO" id="GO:0006020">
    <property type="term" value="P:inositol metabolic process"/>
    <property type="evidence" value="ECO:0007669"/>
    <property type="project" value="TreeGrafter"/>
</dbReference>
<dbReference type="Gene3D" id="3.30.540.10">
    <property type="entry name" value="Fructose-1,6-Bisphosphatase, subunit A, domain 1"/>
    <property type="match status" value="1"/>
</dbReference>
<feature type="binding site" evidence="1">
    <location>
        <position position="91"/>
    </location>
    <ligand>
        <name>Mg(2+)</name>
        <dbReference type="ChEBI" id="CHEBI:18420"/>
        <label>1</label>
        <note>catalytic</note>
    </ligand>
</feature>
<sequence length="271" mass="27844">MSAALALDGHADALVALVREVGDELRAAFEAAPVTGTAKGGDGDLVTVLDVAAEDRLVAGLRARFPDDAIWSEERGAVGPPSSRRWLVDPLDGTNNVVLGLPLYGVCLTLLHDGAPRFAIVHDAHRRSTAVAAQGGGATLDGRTPTARHDGPLRTATVSWLQGHAVGRDDASARRIADAVARRAKRVLRTWAPSVDWLLAAQGRVGAVVAYKNELEDLLGGCLLVAESGGVVVDGAGRALDLDAVGTSELTLAGAPAVVAELATVVRGASA</sequence>
<dbReference type="PRINTS" id="PR00377">
    <property type="entry name" value="IMPHPHTASES"/>
</dbReference>
<comment type="cofactor">
    <cofactor evidence="1">
        <name>Mg(2+)</name>
        <dbReference type="ChEBI" id="CHEBI:18420"/>
    </cofactor>
</comment>
<dbReference type="GO" id="GO:0008934">
    <property type="term" value="F:inositol monophosphate 1-phosphatase activity"/>
    <property type="evidence" value="ECO:0007669"/>
    <property type="project" value="TreeGrafter"/>
</dbReference>
<gene>
    <name evidence="2" type="ordered locus">Cwoe_0630</name>
</gene>
<dbReference type="eggNOG" id="COG0483">
    <property type="taxonomic scope" value="Bacteria"/>
</dbReference>
<protein>
    <submittedName>
        <fullName evidence="2">Inositol monophosphatase</fullName>
    </submittedName>
</protein>
<dbReference type="Pfam" id="PF00459">
    <property type="entry name" value="Inositol_P"/>
    <property type="match status" value="1"/>
</dbReference>
<feature type="binding site" evidence="1">
    <location>
        <position position="89"/>
    </location>
    <ligand>
        <name>Mg(2+)</name>
        <dbReference type="ChEBI" id="CHEBI:18420"/>
        <label>1</label>
        <note>catalytic</note>
    </ligand>
</feature>
<accession>D3F998</accession>
<dbReference type="EMBL" id="CP001854">
    <property type="protein sequence ID" value="ADB49065.1"/>
    <property type="molecule type" value="Genomic_DNA"/>
</dbReference>
<reference evidence="2 3" key="1">
    <citation type="journal article" date="2010" name="Stand. Genomic Sci.">
        <title>Complete genome sequence of Conexibacter woesei type strain (ID131577).</title>
        <authorList>
            <person name="Pukall R."/>
            <person name="Lapidus A."/>
            <person name="Glavina Del Rio T."/>
            <person name="Copeland A."/>
            <person name="Tice H."/>
            <person name="Cheng J.-F."/>
            <person name="Lucas S."/>
            <person name="Chen F."/>
            <person name="Nolan M."/>
            <person name="Bruce D."/>
            <person name="Goodwin L."/>
            <person name="Pitluck S."/>
            <person name="Mavromatis K."/>
            <person name="Ivanova N."/>
            <person name="Ovchinnikova G."/>
            <person name="Pati A."/>
            <person name="Chen A."/>
            <person name="Palaniappan K."/>
            <person name="Land M."/>
            <person name="Hauser L."/>
            <person name="Chang Y.-J."/>
            <person name="Jeffries C.D."/>
            <person name="Chain P."/>
            <person name="Meincke L."/>
            <person name="Sims D."/>
            <person name="Brettin T."/>
            <person name="Detter J.C."/>
            <person name="Rohde M."/>
            <person name="Goeker M."/>
            <person name="Bristow J."/>
            <person name="Eisen J.A."/>
            <person name="Markowitz V."/>
            <person name="Kyrpides N.C."/>
            <person name="Klenk H.-P."/>
            <person name="Hugenholtz P."/>
        </authorList>
    </citation>
    <scope>NUCLEOTIDE SEQUENCE [LARGE SCALE GENOMIC DNA]</scope>
    <source>
        <strain evidence="3">DSM 14684 / CIP 108061 / JCM 11494 / NBRC 100937 / ID131577</strain>
    </source>
</reference>
<dbReference type="Proteomes" id="UP000008229">
    <property type="component" value="Chromosome"/>
</dbReference>
<dbReference type="OrthoDB" id="9772456at2"/>
<keyword evidence="1" id="KW-0479">Metal-binding</keyword>
<dbReference type="GO" id="GO:0007165">
    <property type="term" value="P:signal transduction"/>
    <property type="evidence" value="ECO:0007669"/>
    <property type="project" value="TreeGrafter"/>
</dbReference>
<dbReference type="SUPFAM" id="SSF56655">
    <property type="entry name" value="Carbohydrate phosphatase"/>
    <property type="match status" value="1"/>
</dbReference>
<reference evidence="3" key="2">
    <citation type="submission" date="2010-01" db="EMBL/GenBank/DDBJ databases">
        <title>The complete genome of Conexibacter woesei DSM 14684.</title>
        <authorList>
            <consortium name="US DOE Joint Genome Institute (JGI-PGF)"/>
            <person name="Lucas S."/>
            <person name="Copeland A."/>
            <person name="Lapidus A."/>
            <person name="Glavina del Rio T."/>
            <person name="Dalin E."/>
            <person name="Tice H."/>
            <person name="Bruce D."/>
            <person name="Goodwin L."/>
            <person name="Pitluck S."/>
            <person name="Kyrpides N."/>
            <person name="Mavromatis K."/>
            <person name="Ivanova N."/>
            <person name="Mikhailova N."/>
            <person name="Chertkov O."/>
            <person name="Brettin T."/>
            <person name="Detter J.C."/>
            <person name="Han C."/>
            <person name="Larimer F."/>
            <person name="Land M."/>
            <person name="Hauser L."/>
            <person name="Markowitz V."/>
            <person name="Cheng J.-F."/>
            <person name="Hugenholtz P."/>
            <person name="Woyke T."/>
            <person name="Wu D."/>
            <person name="Pukall R."/>
            <person name="Steenblock K."/>
            <person name="Schneider S."/>
            <person name="Klenk H.-P."/>
            <person name="Eisen J.A."/>
        </authorList>
    </citation>
    <scope>NUCLEOTIDE SEQUENCE [LARGE SCALE GENOMIC DNA]</scope>
    <source>
        <strain evidence="3">DSM 14684 / CIP 108061 / JCM 11494 / NBRC 100937 / ID131577</strain>
    </source>
</reference>
<proteinExistence type="predicted"/>
<feature type="binding site" evidence="1">
    <location>
        <position position="92"/>
    </location>
    <ligand>
        <name>Mg(2+)</name>
        <dbReference type="ChEBI" id="CHEBI:18420"/>
        <label>1</label>
        <note>catalytic</note>
    </ligand>
</feature>
<dbReference type="AlphaFoldDB" id="D3F998"/>
<keyword evidence="1" id="KW-0460">Magnesium</keyword>
<dbReference type="RefSeq" id="WP_012932118.1">
    <property type="nucleotide sequence ID" value="NC_013739.1"/>
</dbReference>
<name>D3F998_CONWI</name>
<organism evidence="2 3">
    <name type="scientific">Conexibacter woesei (strain DSM 14684 / CCUG 47730 / CIP 108061 / JCM 11494 / NBRC 100937 / ID131577)</name>
    <dbReference type="NCBI Taxonomy" id="469383"/>
    <lineage>
        <taxon>Bacteria</taxon>
        <taxon>Bacillati</taxon>
        <taxon>Actinomycetota</taxon>
        <taxon>Thermoleophilia</taxon>
        <taxon>Solirubrobacterales</taxon>
        <taxon>Conexibacteraceae</taxon>
        <taxon>Conexibacter</taxon>
    </lineage>
</organism>
<feature type="binding site" evidence="1">
    <location>
        <position position="217"/>
    </location>
    <ligand>
        <name>Mg(2+)</name>
        <dbReference type="ChEBI" id="CHEBI:18420"/>
        <label>1</label>
        <note>catalytic</note>
    </ligand>
</feature>
<feature type="binding site" evidence="1">
    <location>
        <position position="73"/>
    </location>
    <ligand>
        <name>Mg(2+)</name>
        <dbReference type="ChEBI" id="CHEBI:18420"/>
        <label>1</label>
        <note>catalytic</note>
    </ligand>
</feature>
<dbReference type="PANTHER" id="PTHR20854:SF4">
    <property type="entry name" value="INOSITOL-1-MONOPHOSPHATASE-RELATED"/>
    <property type="match status" value="1"/>
</dbReference>
<dbReference type="InterPro" id="IPR000760">
    <property type="entry name" value="Inositol_monophosphatase-like"/>
</dbReference>
<evidence type="ECO:0000256" key="1">
    <source>
        <dbReference type="PIRSR" id="PIRSR600760-2"/>
    </source>
</evidence>
<dbReference type="Gene3D" id="3.40.190.80">
    <property type="match status" value="1"/>
</dbReference>
<dbReference type="HOGENOM" id="CLU_044118_2_0_11"/>
<dbReference type="STRING" id="469383.Cwoe_0630"/>
<keyword evidence="3" id="KW-1185">Reference proteome</keyword>
<evidence type="ECO:0000313" key="3">
    <source>
        <dbReference type="Proteomes" id="UP000008229"/>
    </source>
</evidence>
<evidence type="ECO:0000313" key="2">
    <source>
        <dbReference type="EMBL" id="ADB49065.1"/>
    </source>
</evidence>
<dbReference type="PANTHER" id="PTHR20854">
    <property type="entry name" value="INOSITOL MONOPHOSPHATASE"/>
    <property type="match status" value="1"/>
</dbReference>
<dbReference type="GO" id="GO:0046872">
    <property type="term" value="F:metal ion binding"/>
    <property type="evidence" value="ECO:0007669"/>
    <property type="project" value="UniProtKB-KW"/>
</dbReference>
<dbReference type="CDD" id="cd01637">
    <property type="entry name" value="IMPase_like"/>
    <property type="match status" value="1"/>
</dbReference>